<reference evidence="1" key="1">
    <citation type="submission" date="2014-11" db="EMBL/GenBank/DDBJ databases">
        <authorList>
            <person name="Amaro Gonzalez C."/>
        </authorList>
    </citation>
    <scope>NUCLEOTIDE SEQUENCE</scope>
</reference>
<name>A0A0E9QK61_ANGAN</name>
<proteinExistence type="predicted"/>
<organism evidence="1">
    <name type="scientific">Anguilla anguilla</name>
    <name type="common">European freshwater eel</name>
    <name type="synonym">Muraena anguilla</name>
    <dbReference type="NCBI Taxonomy" id="7936"/>
    <lineage>
        <taxon>Eukaryota</taxon>
        <taxon>Metazoa</taxon>
        <taxon>Chordata</taxon>
        <taxon>Craniata</taxon>
        <taxon>Vertebrata</taxon>
        <taxon>Euteleostomi</taxon>
        <taxon>Actinopterygii</taxon>
        <taxon>Neopterygii</taxon>
        <taxon>Teleostei</taxon>
        <taxon>Anguilliformes</taxon>
        <taxon>Anguillidae</taxon>
        <taxon>Anguilla</taxon>
    </lineage>
</organism>
<dbReference type="EMBL" id="GBXM01091321">
    <property type="protein sequence ID" value="JAH17256.1"/>
    <property type="molecule type" value="Transcribed_RNA"/>
</dbReference>
<accession>A0A0E9QK61</accession>
<protein>
    <submittedName>
        <fullName evidence="1">Uncharacterized protein</fullName>
    </submittedName>
</protein>
<evidence type="ECO:0000313" key="1">
    <source>
        <dbReference type="EMBL" id="JAH17256.1"/>
    </source>
</evidence>
<sequence>MCIIVGHFIVICYS</sequence>
<reference evidence="1" key="2">
    <citation type="journal article" date="2015" name="Fish Shellfish Immunol.">
        <title>Early steps in the European eel (Anguilla anguilla)-Vibrio vulnificus interaction in the gills: Role of the RtxA13 toxin.</title>
        <authorList>
            <person name="Callol A."/>
            <person name="Pajuelo D."/>
            <person name="Ebbesson L."/>
            <person name="Teles M."/>
            <person name="MacKenzie S."/>
            <person name="Amaro C."/>
        </authorList>
    </citation>
    <scope>NUCLEOTIDE SEQUENCE</scope>
</reference>